<dbReference type="InterPro" id="IPR013078">
    <property type="entry name" value="His_Pase_superF_clade-1"/>
</dbReference>
<reference evidence="1 2" key="2">
    <citation type="submission" date="2018-06" db="EMBL/GenBank/DDBJ databases">
        <title>Metagenomic assembly of (sub)arctic Cyanobacteria and their associated microbiome from non-axenic cultures.</title>
        <authorList>
            <person name="Baurain D."/>
        </authorList>
    </citation>
    <scope>NUCLEOTIDE SEQUENCE [LARGE SCALE GENOMIC DNA]</scope>
    <source>
        <strain evidence="1">ULC041bin1</strain>
    </source>
</reference>
<dbReference type="SUPFAM" id="SSF53254">
    <property type="entry name" value="Phosphoglycerate mutase-like"/>
    <property type="match status" value="1"/>
</dbReference>
<evidence type="ECO:0000313" key="2">
    <source>
        <dbReference type="Proteomes" id="UP000249081"/>
    </source>
</evidence>
<organism evidence="1 2">
    <name type="scientific">Shackletoniella antarctica</name>
    <dbReference type="NCBI Taxonomy" id="268115"/>
    <lineage>
        <taxon>Bacteria</taxon>
        <taxon>Bacillati</taxon>
        <taxon>Cyanobacteriota</taxon>
        <taxon>Cyanophyceae</taxon>
        <taxon>Oculatellales</taxon>
        <taxon>Oculatellaceae</taxon>
        <taxon>Shackletoniella</taxon>
    </lineage>
</organism>
<gene>
    <name evidence="1" type="ORF">DCF17_04700</name>
</gene>
<reference evidence="2" key="1">
    <citation type="submission" date="2018-04" db="EMBL/GenBank/DDBJ databases">
        <authorList>
            <person name="Cornet L."/>
        </authorList>
    </citation>
    <scope>NUCLEOTIDE SEQUENCE [LARGE SCALE GENOMIC DNA]</scope>
</reference>
<proteinExistence type="predicted"/>
<protein>
    <submittedName>
        <fullName evidence="1">Histidine phosphatase family protein</fullName>
    </submittedName>
</protein>
<accession>A0A2W4YM33</accession>
<sequence>MSCSSGQIGNAPRPLEPALAVLTLGQTTPEDLLAPAAPRPEPVTVWDHLQRADERLYVVLLRHALAPGTGDPASFRLDDCATQRNLSPAGQAQAQRIGAAFRQRQISGVRVLSSQWCRCLDTAELMDLGPVEPFEPINSFFRDRNTAAQQTAQVQRYLREQPNQGVIVMVTHQVNITALTGVFPGSGQAVVAMLDDAGQLAQVGLLDAAE</sequence>
<comment type="caution">
    <text evidence="1">The sequence shown here is derived from an EMBL/GenBank/DDBJ whole genome shotgun (WGS) entry which is preliminary data.</text>
</comment>
<dbReference type="AlphaFoldDB" id="A0A2W4YM33"/>
<dbReference type="CDD" id="cd07040">
    <property type="entry name" value="HP"/>
    <property type="match status" value="1"/>
</dbReference>
<dbReference type="Pfam" id="PF00300">
    <property type="entry name" value="His_Phos_1"/>
    <property type="match status" value="1"/>
</dbReference>
<evidence type="ECO:0000313" key="1">
    <source>
        <dbReference type="EMBL" id="PZO44028.1"/>
    </source>
</evidence>
<dbReference type="Gene3D" id="3.40.50.1240">
    <property type="entry name" value="Phosphoglycerate mutase-like"/>
    <property type="match status" value="1"/>
</dbReference>
<name>A0A2W4YM33_9CYAN</name>
<dbReference type="Proteomes" id="UP000249081">
    <property type="component" value="Unassembled WGS sequence"/>
</dbReference>
<dbReference type="EMBL" id="QBMN01000021">
    <property type="protein sequence ID" value="PZO44028.1"/>
    <property type="molecule type" value="Genomic_DNA"/>
</dbReference>
<dbReference type="InterPro" id="IPR029033">
    <property type="entry name" value="His_PPase_superfam"/>
</dbReference>